<evidence type="ECO:0000256" key="7">
    <source>
        <dbReference type="SAM" id="Coils"/>
    </source>
</evidence>
<organism evidence="10 11">
    <name type="scientific">Metabacillus arenae</name>
    <dbReference type="NCBI Taxonomy" id="2771434"/>
    <lineage>
        <taxon>Bacteria</taxon>
        <taxon>Bacillati</taxon>
        <taxon>Bacillota</taxon>
        <taxon>Bacilli</taxon>
        <taxon>Bacillales</taxon>
        <taxon>Bacillaceae</taxon>
        <taxon>Metabacillus</taxon>
    </lineage>
</organism>
<comment type="subcellular location">
    <subcellularLocation>
        <location evidence="1">Cell membrane</location>
        <topology evidence="1">Multi-pass membrane protein</topology>
    </subcellularLocation>
</comment>
<feature type="transmembrane region" description="Helical" evidence="8">
    <location>
        <begin position="284"/>
        <end position="303"/>
    </location>
</feature>
<evidence type="ECO:0000256" key="8">
    <source>
        <dbReference type="SAM" id="Phobius"/>
    </source>
</evidence>
<dbReference type="GO" id="GO:0005886">
    <property type="term" value="C:plasma membrane"/>
    <property type="evidence" value="ECO:0007669"/>
    <property type="project" value="UniProtKB-SubCell"/>
</dbReference>
<reference evidence="10" key="1">
    <citation type="submission" date="2020-09" db="EMBL/GenBank/DDBJ databases">
        <title>A novel bacterium of genus Bacillus, isolated from South China Sea.</title>
        <authorList>
            <person name="Huang H."/>
            <person name="Mo K."/>
            <person name="Hu Y."/>
        </authorList>
    </citation>
    <scope>NUCLEOTIDE SEQUENCE</scope>
    <source>
        <strain evidence="10">IB182487</strain>
    </source>
</reference>
<evidence type="ECO:0000256" key="2">
    <source>
        <dbReference type="ARBA" id="ARBA00010157"/>
    </source>
</evidence>
<dbReference type="PANTHER" id="PTHR33406">
    <property type="entry name" value="MEMBRANE PROTEIN MJ1562-RELATED"/>
    <property type="match status" value="1"/>
</dbReference>
<comment type="caution">
    <text evidence="10">The sequence shown here is derived from an EMBL/GenBank/DDBJ whole genome shotgun (WGS) entry which is preliminary data.</text>
</comment>
<dbReference type="PANTHER" id="PTHR33406:SF6">
    <property type="entry name" value="MEMBRANE PROTEIN YDGH-RELATED"/>
    <property type="match status" value="1"/>
</dbReference>
<dbReference type="AlphaFoldDB" id="A0A926NKK4"/>
<evidence type="ECO:0000259" key="9">
    <source>
        <dbReference type="PROSITE" id="PS50156"/>
    </source>
</evidence>
<feature type="domain" description="SSD" evidence="9">
    <location>
        <begin position="899"/>
        <end position="1026"/>
    </location>
</feature>
<evidence type="ECO:0000256" key="1">
    <source>
        <dbReference type="ARBA" id="ARBA00004651"/>
    </source>
</evidence>
<feature type="transmembrane region" description="Helical" evidence="8">
    <location>
        <begin position="235"/>
        <end position="256"/>
    </location>
</feature>
<feature type="transmembrane region" description="Helical" evidence="8">
    <location>
        <begin position="870"/>
        <end position="889"/>
    </location>
</feature>
<protein>
    <submittedName>
        <fullName evidence="10">MMPL family transporter</fullName>
    </submittedName>
</protein>
<dbReference type="PROSITE" id="PS50156">
    <property type="entry name" value="SSD"/>
    <property type="match status" value="2"/>
</dbReference>
<dbReference type="EMBL" id="JACXAI010000029">
    <property type="protein sequence ID" value="MBD1382318.1"/>
    <property type="molecule type" value="Genomic_DNA"/>
</dbReference>
<feature type="transmembrane region" description="Helical" evidence="8">
    <location>
        <begin position="186"/>
        <end position="215"/>
    </location>
</feature>
<evidence type="ECO:0000256" key="6">
    <source>
        <dbReference type="ARBA" id="ARBA00023136"/>
    </source>
</evidence>
<feature type="transmembrane region" description="Helical" evidence="8">
    <location>
        <begin position="972"/>
        <end position="991"/>
    </location>
</feature>
<feature type="transmembrane region" description="Helical" evidence="8">
    <location>
        <begin position="896"/>
        <end position="922"/>
    </location>
</feature>
<dbReference type="Gene3D" id="1.10.287.950">
    <property type="entry name" value="Methyl-accepting chemotaxis protein"/>
    <property type="match status" value="2"/>
</dbReference>
<evidence type="ECO:0000313" key="11">
    <source>
        <dbReference type="Proteomes" id="UP000626844"/>
    </source>
</evidence>
<dbReference type="Pfam" id="PF03176">
    <property type="entry name" value="MMPL"/>
    <property type="match status" value="2"/>
</dbReference>
<dbReference type="InterPro" id="IPR000731">
    <property type="entry name" value="SSD"/>
</dbReference>
<dbReference type="PROSITE" id="PS51257">
    <property type="entry name" value="PROKAR_LIPOPROTEIN"/>
    <property type="match status" value="1"/>
</dbReference>
<feature type="coiled-coil region" evidence="7">
    <location>
        <begin position="77"/>
        <end position="104"/>
    </location>
</feature>
<dbReference type="RefSeq" id="WP_191160394.1">
    <property type="nucleotide sequence ID" value="NZ_JACXAI010000029.1"/>
</dbReference>
<feature type="transmembrane region" description="Helical" evidence="8">
    <location>
        <begin position="309"/>
        <end position="334"/>
    </location>
</feature>
<evidence type="ECO:0000313" key="10">
    <source>
        <dbReference type="EMBL" id="MBD1382318.1"/>
    </source>
</evidence>
<evidence type="ECO:0000256" key="5">
    <source>
        <dbReference type="ARBA" id="ARBA00022989"/>
    </source>
</evidence>
<dbReference type="SUPFAM" id="SSF82866">
    <property type="entry name" value="Multidrug efflux transporter AcrB transmembrane domain"/>
    <property type="match status" value="2"/>
</dbReference>
<gene>
    <name evidence="10" type="ORF">IC621_19030</name>
</gene>
<dbReference type="Proteomes" id="UP000626844">
    <property type="component" value="Unassembled WGS sequence"/>
</dbReference>
<evidence type="ECO:0000256" key="3">
    <source>
        <dbReference type="ARBA" id="ARBA00022475"/>
    </source>
</evidence>
<keyword evidence="7" id="KW-0175">Coiled coil</keyword>
<dbReference type="SUPFAM" id="SSF58104">
    <property type="entry name" value="Methyl-accepting chemotaxis protein (MCP) signaling domain"/>
    <property type="match status" value="2"/>
</dbReference>
<feature type="domain" description="SSD" evidence="9">
    <location>
        <begin position="207"/>
        <end position="336"/>
    </location>
</feature>
<dbReference type="InterPro" id="IPR004869">
    <property type="entry name" value="MMPL_dom"/>
</dbReference>
<proteinExistence type="inferred from homology"/>
<keyword evidence="6 8" id="KW-0472">Membrane</keyword>
<dbReference type="InterPro" id="IPR050545">
    <property type="entry name" value="Mycobact_MmpL"/>
</dbReference>
<evidence type="ECO:0000256" key="4">
    <source>
        <dbReference type="ARBA" id="ARBA00022692"/>
    </source>
</evidence>
<keyword evidence="3" id="KW-1003">Cell membrane</keyword>
<feature type="transmembrane region" description="Helical" evidence="8">
    <location>
        <begin position="997"/>
        <end position="1021"/>
    </location>
</feature>
<sequence length="1038" mass="113239">MNRIIKGKWLVMIAWIAACAGLFFIAPNMADLVKEKGQLEMPDGYSSKLAEQIMENVNEQEKTGAVSQVALVFHSDKKLTEQDYKEAEKAIAKLEANKSELGITEIMTHFNDENLKSELVSQDETTILAAVSIEVGGRDAGELTDLLYKEIEDTKLEHYYSSSWMVDEDLNTNSEEGLKRTEGITLVFILAVLLLVFRSVIAPVIPLITVGFTYLASQSIVSILVDVVNFPISSYTQIFLVVILFGIGTDYCILLLSRFKEEIPKQETLPEAIIETYRTAGKTVFFSGIAVMIGFASIGLSTFKLYQSAAGVAIGVVVLLMALVTIVPFFMAVLGPKIFWPSKGNLEHKDSKFWGSAGRFALRRPLIALLIVAAVAIPVFLTYDGDLSFDSLAEVGDDARSIKAFNIIADSFGPGESMPTQVVIRNDEPMNTSDYLVLSEEISKELSNLNYVDSIRSATRPTGEPIEDLFVSEQLEVVEEGIGEGNNGIKEISEGLNEAGNKLSKSEPELKEATDGISELISGTNEIKTGMTEIQTNLTKIEQGIRQGTAGSNEIIANLEKMKAGAEELLAGNKELLAGYTEIGHNVAAVNNKYQEVGQGLSSLNQALASITPNHFEELEKNNSELLKDPNYLKIKNTVQAVQQQLPALSEGLTQLNAGLDPISKGINQANGSFGKIIEGQRELSNGLSQLIQGIEEQKAGFEKLADGQGQIVNSFPKLTGGLDDVNQGQQQLMDGFGGLGDQMTELTNGLDQSTAGLNEVHDGLGSARHYLSGLTESTNSGIYIPDDVLKDKEFEQALDAFMSKDRKVMTMDVVFEESPYSNEAIGQTEVIKETIERTTKGTKLESADIALGGITSTSADMNAMSQADYSRTVILMLTGIAIVLFIMFRSVIIPLYLIASLILTYYTSMAFAEFIFVNILGHEGIGWAVPFFGFVIIIALGIDYSIFLMDRFNEYKEKTVEEAMLLAMRKMGTVIISAAIILGGTFAAMMPSGVLTLMQIATVTLIGLLLYALLVLPLFIPVMAKTFGQANWWPFKK</sequence>
<keyword evidence="5 8" id="KW-1133">Transmembrane helix</keyword>
<dbReference type="Gene3D" id="1.20.1640.10">
    <property type="entry name" value="Multidrug efflux transporter AcrB transmembrane domain"/>
    <property type="match status" value="2"/>
</dbReference>
<comment type="similarity">
    <text evidence="2">Belongs to the resistance-nodulation-cell division (RND) (TC 2.A.6) family. MmpL subfamily.</text>
</comment>
<accession>A0A926NKK4</accession>
<feature type="transmembrane region" description="Helical" evidence="8">
    <location>
        <begin position="928"/>
        <end position="951"/>
    </location>
</feature>
<name>A0A926NKK4_9BACI</name>
<feature type="transmembrane region" description="Helical" evidence="8">
    <location>
        <begin position="12"/>
        <end position="33"/>
    </location>
</feature>
<feature type="transmembrane region" description="Helical" evidence="8">
    <location>
        <begin position="366"/>
        <end position="383"/>
    </location>
</feature>
<keyword evidence="11" id="KW-1185">Reference proteome</keyword>
<keyword evidence="4 8" id="KW-0812">Transmembrane</keyword>